<keyword evidence="1" id="KW-0732">Signal</keyword>
<gene>
    <name evidence="2" type="ORF">LY79DRAFT_563233</name>
</gene>
<feature type="signal peptide" evidence="1">
    <location>
        <begin position="1"/>
        <end position="19"/>
    </location>
</feature>
<comment type="caution">
    <text evidence="2">The sequence shown here is derived from an EMBL/GenBank/DDBJ whole genome shotgun (WGS) entry which is preliminary data.</text>
</comment>
<dbReference type="RefSeq" id="XP_060410989.1">
    <property type="nucleotide sequence ID" value="XM_060558537.1"/>
</dbReference>
<evidence type="ECO:0000256" key="1">
    <source>
        <dbReference type="SAM" id="SignalP"/>
    </source>
</evidence>
<reference evidence="2" key="1">
    <citation type="submission" date="2021-06" db="EMBL/GenBank/DDBJ databases">
        <title>Comparative genomics, transcriptomics and evolutionary studies reveal genomic signatures of adaptation to plant cell wall in hemibiotrophic fungi.</title>
        <authorList>
            <consortium name="DOE Joint Genome Institute"/>
            <person name="Baroncelli R."/>
            <person name="Diaz J.F."/>
            <person name="Benocci T."/>
            <person name="Peng M."/>
            <person name="Battaglia E."/>
            <person name="Haridas S."/>
            <person name="Andreopoulos W."/>
            <person name="Labutti K."/>
            <person name="Pangilinan J."/>
            <person name="Floch G.L."/>
            <person name="Makela M.R."/>
            <person name="Henrissat B."/>
            <person name="Grigoriev I.V."/>
            <person name="Crouch J.A."/>
            <person name="De Vries R.P."/>
            <person name="Sukno S.A."/>
            <person name="Thon M.R."/>
        </authorList>
    </citation>
    <scope>NUCLEOTIDE SEQUENCE</scope>
    <source>
        <strain evidence="2">CBS 125086</strain>
    </source>
</reference>
<proteinExistence type="predicted"/>
<name>A0AAD8PSI1_9PEZI</name>
<protein>
    <submittedName>
        <fullName evidence="2">Uncharacterized protein</fullName>
    </submittedName>
</protein>
<accession>A0AAD8PSI1</accession>
<evidence type="ECO:0000313" key="2">
    <source>
        <dbReference type="EMBL" id="KAK1579901.1"/>
    </source>
</evidence>
<evidence type="ECO:0000313" key="3">
    <source>
        <dbReference type="Proteomes" id="UP001230504"/>
    </source>
</evidence>
<sequence>MVSFTHVAAVLFAATTVTAATGQTDCSCKTLDANGNVMPDDAGVTKGCAGRGQLVTRTGTLDCYDQAECLYCIVTLDGTQEDDVKSKGFISYCSLHGKCGKYVQ</sequence>
<dbReference type="Proteomes" id="UP001230504">
    <property type="component" value="Unassembled WGS sequence"/>
</dbReference>
<dbReference type="AlphaFoldDB" id="A0AAD8PSI1"/>
<dbReference type="EMBL" id="JAHLJV010000061">
    <property type="protein sequence ID" value="KAK1579901.1"/>
    <property type="molecule type" value="Genomic_DNA"/>
</dbReference>
<keyword evidence="3" id="KW-1185">Reference proteome</keyword>
<dbReference type="GeneID" id="85442777"/>
<organism evidence="2 3">
    <name type="scientific">Colletotrichum navitas</name>
    <dbReference type="NCBI Taxonomy" id="681940"/>
    <lineage>
        <taxon>Eukaryota</taxon>
        <taxon>Fungi</taxon>
        <taxon>Dikarya</taxon>
        <taxon>Ascomycota</taxon>
        <taxon>Pezizomycotina</taxon>
        <taxon>Sordariomycetes</taxon>
        <taxon>Hypocreomycetidae</taxon>
        <taxon>Glomerellales</taxon>
        <taxon>Glomerellaceae</taxon>
        <taxon>Colletotrichum</taxon>
        <taxon>Colletotrichum graminicola species complex</taxon>
    </lineage>
</organism>
<feature type="chain" id="PRO_5042101400" evidence="1">
    <location>
        <begin position="20"/>
        <end position="104"/>
    </location>
</feature>